<evidence type="ECO:0000256" key="17">
    <source>
        <dbReference type="ARBA" id="ARBA00023136"/>
    </source>
</evidence>
<evidence type="ECO:0000313" key="27">
    <source>
        <dbReference type="Proteomes" id="UP001217089"/>
    </source>
</evidence>
<evidence type="ECO:0000256" key="11">
    <source>
        <dbReference type="ARBA" id="ARBA00022946"/>
    </source>
</evidence>
<dbReference type="Gene3D" id="1.10.630.10">
    <property type="entry name" value="Cytochrome P450"/>
    <property type="match status" value="2"/>
</dbReference>
<evidence type="ECO:0000256" key="16">
    <source>
        <dbReference type="ARBA" id="ARBA00023128"/>
    </source>
</evidence>
<evidence type="ECO:0000256" key="6">
    <source>
        <dbReference type="ARBA" id="ARBA00019844"/>
    </source>
</evidence>
<comment type="cofactor">
    <cofactor evidence="1">
        <name>heme</name>
        <dbReference type="ChEBI" id="CHEBI:30413"/>
    </cofactor>
</comment>
<evidence type="ECO:0000256" key="13">
    <source>
        <dbReference type="ARBA" id="ARBA00023004"/>
    </source>
</evidence>
<evidence type="ECO:0000256" key="14">
    <source>
        <dbReference type="ARBA" id="ARBA00023033"/>
    </source>
</evidence>
<proteinExistence type="inferred from homology"/>
<dbReference type="InterPro" id="IPR001128">
    <property type="entry name" value="Cyt_P450"/>
</dbReference>
<keyword evidence="15" id="KW-0443">Lipid metabolism</keyword>
<accession>A0ABQ9EDE9</accession>
<dbReference type="InterPro" id="IPR017972">
    <property type="entry name" value="Cyt_P450_CS"/>
</dbReference>
<evidence type="ECO:0000256" key="9">
    <source>
        <dbReference type="ARBA" id="ARBA00022723"/>
    </source>
</evidence>
<keyword evidence="16" id="KW-0496">Mitochondrion</keyword>
<evidence type="ECO:0000256" key="25">
    <source>
        <dbReference type="RuleBase" id="RU000461"/>
    </source>
</evidence>
<evidence type="ECO:0000256" key="1">
    <source>
        <dbReference type="ARBA" id="ARBA00001971"/>
    </source>
</evidence>
<comment type="subcellular location">
    <subcellularLocation>
        <location evidence="2">Mitochondrion inner membrane</location>
        <topology evidence="2">Peripheral membrane protein</topology>
    </subcellularLocation>
</comment>
<dbReference type="EC" id="1.14.15.6" evidence="5"/>
<evidence type="ECO:0000256" key="18">
    <source>
        <dbReference type="ARBA" id="ARBA00023166"/>
    </source>
</evidence>
<evidence type="ECO:0000256" key="12">
    <source>
        <dbReference type="ARBA" id="ARBA00023002"/>
    </source>
</evidence>
<evidence type="ECO:0000256" key="3">
    <source>
        <dbReference type="ARBA" id="ARBA00005108"/>
    </source>
</evidence>
<comment type="pathway">
    <text evidence="3">Lipid metabolism; C21-steroid hormone metabolism.</text>
</comment>
<dbReference type="PROSITE" id="PS00086">
    <property type="entry name" value="CYTOCHROME_P450"/>
    <property type="match status" value="1"/>
</dbReference>
<evidence type="ECO:0000256" key="4">
    <source>
        <dbReference type="ARBA" id="ARBA00010617"/>
    </source>
</evidence>
<comment type="caution">
    <text evidence="26">The sequence shown here is derived from an EMBL/GenBank/DDBJ whole genome shotgun (WGS) entry which is preliminary data.</text>
</comment>
<keyword evidence="17" id="KW-0472">Membrane</keyword>
<dbReference type="InterPro" id="IPR036396">
    <property type="entry name" value="Cyt_P450_sf"/>
</dbReference>
<keyword evidence="27" id="KW-1185">Reference proteome</keyword>
<comment type="similarity">
    <text evidence="4 25">Belongs to the cytochrome P450 family.</text>
</comment>
<evidence type="ECO:0000313" key="26">
    <source>
        <dbReference type="EMBL" id="KAJ8303364.1"/>
    </source>
</evidence>
<keyword evidence="9 25" id="KW-0479">Metal-binding</keyword>
<reference evidence="26 27" key="1">
    <citation type="submission" date="2022-12" db="EMBL/GenBank/DDBJ databases">
        <title>Chromosome-level genome of Tegillarca granosa.</title>
        <authorList>
            <person name="Kim J."/>
        </authorList>
    </citation>
    <scope>NUCLEOTIDE SEQUENCE [LARGE SCALE GENOMIC DNA]</scope>
    <source>
        <strain evidence="26">Teg-2019</strain>
        <tissue evidence="26">Adductor muscle</tissue>
    </source>
</reference>
<sequence length="408" mass="47507">MYHIQGLIMVIVRTCYRFLGFTKVTNSTVVATCLQSRYHRSTVASTNENTTNTSPLPFNEIPGPKGIYQLPFIGALFQFKPFTKYGVQNITDLINDYHKKYGDVYRLRLGFDWVVYVFNPDDVMAAFRQDGKYPHRAEFDLSIAYTKRSKREESIVNFTSYQLYNITSWYNTIVGVGMLCFNKRLGSLDASSSNPFHSTLSDLRDVFELFGDSVFHIVKPYRWFRTPFYRRFEAKVEKLFRIADKEVEEAIVALNSENDKETEVKDEEHPNLLKELLSDPRLTKEKTSRVLLDLFFTGIDSTLVAACTMSTAVDERFFERAKEYIPERWLRDDTGKRNFHPFSTLPFGFGPRSCIGQRFAEQEMYIAVAKMVKNFKFKLCPGNEEIHYVYKTFATTEKPFPLLVEKRC</sequence>
<evidence type="ECO:0000256" key="22">
    <source>
        <dbReference type="ARBA" id="ARBA00032666"/>
    </source>
</evidence>
<dbReference type="Pfam" id="PF00067">
    <property type="entry name" value="p450"/>
    <property type="match status" value="2"/>
</dbReference>
<keyword evidence="7" id="KW-0153">Cholesterol metabolism</keyword>
<dbReference type="EMBL" id="JARBDR010000917">
    <property type="protein sequence ID" value="KAJ8303364.1"/>
    <property type="molecule type" value="Genomic_DNA"/>
</dbReference>
<keyword evidence="8 25" id="KW-0349">Heme</keyword>
<evidence type="ECO:0000256" key="7">
    <source>
        <dbReference type="ARBA" id="ARBA00022548"/>
    </source>
</evidence>
<organism evidence="26 27">
    <name type="scientific">Tegillarca granosa</name>
    <name type="common">Malaysian cockle</name>
    <name type="synonym">Anadara granosa</name>
    <dbReference type="NCBI Taxonomy" id="220873"/>
    <lineage>
        <taxon>Eukaryota</taxon>
        <taxon>Metazoa</taxon>
        <taxon>Spiralia</taxon>
        <taxon>Lophotrochozoa</taxon>
        <taxon>Mollusca</taxon>
        <taxon>Bivalvia</taxon>
        <taxon>Autobranchia</taxon>
        <taxon>Pteriomorphia</taxon>
        <taxon>Arcoida</taxon>
        <taxon>Arcoidea</taxon>
        <taxon>Arcidae</taxon>
        <taxon>Tegillarca</taxon>
    </lineage>
</organism>
<keyword evidence="19" id="KW-0753">Steroid metabolism</keyword>
<keyword evidence="20" id="KW-0755">Steroidogenesis</keyword>
<evidence type="ECO:0000256" key="24">
    <source>
        <dbReference type="ARBA" id="ARBA00033394"/>
    </source>
</evidence>
<dbReference type="Proteomes" id="UP001217089">
    <property type="component" value="Unassembled WGS sequence"/>
</dbReference>
<dbReference type="PANTHER" id="PTHR24279:SF3">
    <property type="entry name" value="CHOLESTEROL SIDE-CHAIN CLEAVAGE ENZYME, MITOCHONDRIAL"/>
    <property type="match status" value="1"/>
</dbReference>
<keyword evidence="11" id="KW-0809">Transit peptide</keyword>
<keyword evidence="18" id="KW-1207">Sterol metabolism</keyword>
<evidence type="ECO:0000256" key="2">
    <source>
        <dbReference type="ARBA" id="ARBA00004637"/>
    </source>
</evidence>
<gene>
    <name evidence="26" type="ORF">KUTeg_019760</name>
</gene>
<dbReference type="SUPFAM" id="SSF48264">
    <property type="entry name" value="Cytochrome P450"/>
    <property type="match status" value="1"/>
</dbReference>
<evidence type="ECO:0000256" key="10">
    <source>
        <dbReference type="ARBA" id="ARBA00022792"/>
    </source>
</evidence>
<evidence type="ECO:0000256" key="20">
    <source>
        <dbReference type="ARBA" id="ARBA00023250"/>
    </source>
</evidence>
<evidence type="ECO:0000256" key="19">
    <source>
        <dbReference type="ARBA" id="ARBA00023221"/>
    </source>
</evidence>
<evidence type="ECO:0000256" key="8">
    <source>
        <dbReference type="ARBA" id="ARBA00022617"/>
    </source>
</evidence>
<evidence type="ECO:0000256" key="21">
    <source>
        <dbReference type="ARBA" id="ARBA00030343"/>
    </source>
</evidence>
<evidence type="ECO:0000256" key="23">
    <source>
        <dbReference type="ARBA" id="ARBA00033274"/>
    </source>
</evidence>
<keyword evidence="14 25" id="KW-0503">Monooxygenase</keyword>
<dbReference type="PANTHER" id="PTHR24279">
    <property type="entry name" value="CYTOCHROME P450"/>
    <property type="match status" value="1"/>
</dbReference>
<keyword evidence="13 25" id="KW-0408">Iron</keyword>
<evidence type="ECO:0000256" key="5">
    <source>
        <dbReference type="ARBA" id="ARBA00012764"/>
    </source>
</evidence>
<keyword evidence="12 25" id="KW-0560">Oxidoreductase</keyword>
<protein>
    <recommendedName>
        <fullName evidence="6">Cholesterol side-chain cleavage enzyme, mitochondrial</fullName>
        <ecNumber evidence="5">1.14.15.6</ecNumber>
    </recommendedName>
    <alternativeName>
        <fullName evidence="21">CYPXIA1</fullName>
    </alternativeName>
    <alternativeName>
        <fullName evidence="23">Cholesterol desmolase</fullName>
    </alternativeName>
    <alternativeName>
        <fullName evidence="22">Cytochrome P450 11A1</fullName>
    </alternativeName>
    <alternativeName>
        <fullName evidence="24">Cytochrome P450(scc)</fullName>
    </alternativeName>
</protein>
<evidence type="ECO:0000256" key="15">
    <source>
        <dbReference type="ARBA" id="ARBA00023098"/>
    </source>
</evidence>
<name>A0ABQ9EDE9_TEGGR</name>
<keyword evidence="10" id="KW-0999">Mitochondrion inner membrane</keyword>
<dbReference type="InterPro" id="IPR050479">
    <property type="entry name" value="CYP11_CYP27_families"/>
</dbReference>